<evidence type="ECO:0000313" key="2">
    <source>
        <dbReference type="EMBL" id="TEB31019.1"/>
    </source>
</evidence>
<feature type="region of interest" description="Disordered" evidence="1">
    <location>
        <begin position="22"/>
        <end position="86"/>
    </location>
</feature>
<evidence type="ECO:0000313" key="3">
    <source>
        <dbReference type="Proteomes" id="UP000298030"/>
    </source>
</evidence>
<name>A0A4Y7TBS5_COPMI</name>
<proteinExistence type="predicted"/>
<feature type="compositionally biased region" description="Basic and acidic residues" evidence="1">
    <location>
        <begin position="46"/>
        <end position="70"/>
    </location>
</feature>
<accession>A0A4Y7TBS5</accession>
<gene>
    <name evidence="2" type="ORF">FA13DRAFT_1709884</name>
</gene>
<feature type="compositionally biased region" description="Acidic residues" evidence="1">
    <location>
        <begin position="71"/>
        <end position="84"/>
    </location>
</feature>
<comment type="caution">
    <text evidence="2">The sequence shown here is derived from an EMBL/GenBank/DDBJ whole genome shotgun (WGS) entry which is preliminary data.</text>
</comment>
<dbReference type="EMBL" id="QPFP01000020">
    <property type="protein sequence ID" value="TEB31019.1"/>
    <property type="molecule type" value="Genomic_DNA"/>
</dbReference>
<evidence type="ECO:0000256" key="1">
    <source>
        <dbReference type="SAM" id="MobiDB-lite"/>
    </source>
</evidence>
<dbReference type="Proteomes" id="UP000298030">
    <property type="component" value="Unassembled WGS sequence"/>
</dbReference>
<keyword evidence="3" id="KW-1185">Reference proteome</keyword>
<organism evidence="2 3">
    <name type="scientific">Coprinellus micaceus</name>
    <name type="common">Glistening ink-cap mushroom</name>
    <name type="synonym">Coprinus micaceus</name>
    <dbReference type="NCBI Taxonomy" id="71717"/>
    <lineage>
        <taxon>Eukaryota</taxon>
        <taxon>Fungi</taxon>
        <taxon>Dikarya</taxon>
        <taxon>Basidiomycota</taxon>
        <taxon>Agaricomycotina</taxon>
        <taxon>Agaricomycetes</taxon>
        <taxon>Agaricomycetidae</taxon>
        <taxon>Agaricales</taxon>
        <taxon>Agaricineae</taxon>
        <taxon>Psathyrellaceae</taxon>
        <taxon>Coprinellus</taxon>
    </lineage>
</organism>
<sequence>MFSFRAGALALLKCCQRHARRGGATHVNPTLDGQERSPEESGGADNKSDYEVDKNEFWRRQEGRLKADDVQERDEDEEDRDDKDDDKSFDLAVLFPVLPEDEEEYNHLSPTLGPMEHCVLSLCYYAMCRQSARAAEQFLDDLHSFLEPGSEADDGDRDREARLQAFQEQNLIAHHNYASARDKYYQSVRRLWDLTEVLQNRNQGDHIRFIWSHIIVLNRFTKGPSREDPLRYHRLDITATLLPSMGDNPERA</sequence>
<reference evidence="2 3" key="1">
    <citation type="journal article" date="2019" name="Nat. Ecol. Evol.">
        <title>Megaphylogeny resolves global patterns of mushroom evolution.</title>
        <authorList>
            <person name="Varga T."/>
            <person name="Krizsan K."/>
            <person name="Foldi C."/>
            <person name="Dima B."/>
            <person name="Sanchez-Garcia M."/>
            <person name="Sanchez-Ramirez S."/>
            <person name="Szollosi G.J."/>
            <person name="Szarkandi J.G."/>
            <person name="Papp V."/>
            <person name="Albert L."/>
            <person name="Andreopoulos W."/>
            <person name="Angelini C."/>
            <person name="Antonin V."/>
            <person name="Barry K.W."/>
            <person name="Bougher N.L."/>
            <person name="Buchanan P."/>
            <person name="Buyck B."/>
            <person name="Bense V."/>
            <person name="Catcheside P."/>
            <person name="Chovatia M."/>
            <person name="Cooper J."/>
            <person name="Damon W."/>
            <person name="Desjardin D."/>
            <person name="Finy P."/>
            <person name="Geml J."/>
            <person name="Haridas S."/>
            <person name="Hughes K."/>
            <person name="Justo A."/>
            <person name="Karasinski D."/>
            <person name="Kautmanova I."/>
            <person name="Kiss B."/>
            <person name="Kocsube S."/>
            <person name="Kotiranta H."/>
            <person name="LaButti K.M."/>
            <person name="Lechner B.E."/>
            <person name="Liimatainen K."/>
            <person name="Lipzen A."/>
            <person name="Lukacs Z."/>
            <person name="Mihaltcheva S."/>
            <person name="Morgado L.N."/>
            <person name="Niskanen T."/>
            <person name="Noordeloos M.E."/>
            <person name="Ohm R.A."/>
            <person name="Ortiz-Santana B."/>
            <person name="Ovrebo C."/>
            <person name="Racz N."/>
            <person name="Riley R."/>
            <person name="Savchenko A."/>
            <person name="Shiryaev A."/>
            <person name="Soop K."/>
            <person name="Spirin V."/>
            <person name="Szebenyi C."/>
            <person name="Tomsovsky M."/>
            <person name="Tulloss R.E."/>
            <person name="Uehling J."/>
            <person name="Grigoriev I.V."/>
            <person name="Vagvolgyi C."/>
            <person name="Papp T."/>
            <person name="Martin F.M."/>
            <person name="Miettinen O."/>
            <person name="Hibbett D.S."/>
            <person name="Nagy L.G."/>
        </authorList>
    </citation>
    <scope>NUCLEOTIDE SEQUENCE [LARGE SCALE GENOMIC DNA]</scope>
    <source>
        <strain evidence="2 3">FP101781</strain>
    </source>
</reference>
<dbReference type="AlphaFoldDB" id="A0A4Y7TBS5"/>
<protein>
    <submittedName>
        <fullName evidence="2">Uncharacterized protein</fullName>
    </submittedName>
</protein>